<reference evidence="13" key="1">
    <citation type="journal article" date="2013" name="Genome Announc.">
        <title>Draft genome sequence of the grapevine dieback fungus Eutypa lata UCR-EL1.</title>
        <authorList>
            <person name="Blanco-Ulate B."/>
            <person name="Rolshausen P.E."/>
            <person name="Cantu D."/>
        </authorList>
    </citation>
    <scope>NUCLEOTIDE SEQUENCE [LARGE SCALE GENOMIC DNA]</scope>
    <source>
        <strain evidence="13">UCR-EL1</strain>
    </source>
</reference>
<evidence type="ECO:0000256" key="9">
    <source>
        <dbReference type="SAM" id="Phobius"/>
    </source>
</evidence>
<keyword evidence="3 9" id="KW-0812">Transmembrane</keyword>
<keyword evidence="5" id="KW-0067">ATP-binding</keyword>
<dbReference type="PANTHER" id="PTHR24221:SF503">
    <property type="entry name" value="MITOCHONDRIAL POTASSIUM CHANNEL ATP-BINDING SUBUNIT"/>
    <property type="match status" value="1"/>
</dbReference>
<dbReference type="PROSITE" id="PS50929">
    <property type="entry name" value="ABC_TM1F"/>
    <property type="match status" value="1"/>
</dbReference>
<dbReference type="HOGENOM" id="CLU_000604_84_1_1"/>
<dbReference type="InterPro" id="IPR039421">
    <property type="entry name" value="Type_1_exporter"/>
</dbReference>
<evidence type="ECO:0000313" key="13">
    <source>
        <dbReference type="Proteomes" id="UP000012174"/>
    </source>
</evidence>
<feature type="transmembrane region" description="Helical" evidence="9">
    <location>
        <begin position="218"/>
        <end position="237"/>
    </location>
</feature>
<evidence type="ECO:0000259" key="10">
    <source>
        <dbReference type="PROSITE" id="PS50893"/>
    </source>
</evidence>
<feature type="transmembrane region" description="Helical" evidence="9">
    <location>
        <begin position="243"/>
        <end position="261"/>
    </location>
</feature>
<comment type="subcellular location">
    <subcellularLocation>
        <location evidence="1">Membrane</location>
        <topology evidence="1">Multi-pass membrane protein</topology>
    </subcellularLocation>
</comment>
<dbReference type="GO" id="GO:0016887">
    <property type="term" value="F:ATP hydrolysis activity"/>
    <property type="evidence" value="ECO:0007669"/>
    <property type="project" value="InterPro"/>
</dbReference>
<dbReference type="PROSITE" id="PS50893">
    <property type="entry name" value="ABC_TRANSPORTER_2"/>
    <property type="match status" value="1"/>
</dbReference>
<dbReference type="OrthoDB" id="6500128at2759"/>
<dbReference type="InterPro" id="IPR003593">
    <property type="entry name" value="AAA+_ATPase"/>
</dbReference>
<dbReference type="SMART" id="SM00382">
    <property type="entry name" value="AAA"/>
    <property type="match status" value="1"/>
</dbReference>
<dbReference type="KEGG" id="ela:UCREL1_5324"/>
<evidence type="ECO:0000256" key="2">
    <source>
        <dbReference type="ARBA" id="ARBA00022448"/>
    </source>
</evidence>
<evidence type="ECO:0000313" key="12">
    <source>
        <dbReference type="EMBL" id="EMR67664.1"/>
    </source>
</evidence>
<dbReference type="InterPro" id="IPR003439">
    <property type="entry name" value="ABC_transporter-like_ATP-bd"/>
</dbReference>
<evidence type="ECO:0000256" key="3">
    <source>
        <dbReference type="ARBA" id="ARBA00022692"/>
    </source>
</evidence>
<feature type="domain" description="ABC transmembrane type-1" evidence="11">
    <location>
        <begin position="103"/>
        <end position="388"/>
    </location>
</feature>
<keyword evidence="7 9" id="KW-0472">Membrane</keyword>
<dbReference type="AlphaFoldDB" id="M7SMR4"/>
<dbReference type="Pfam" id="PF00664">
    <property type="entry name" value="ABC_membrane"/>
    <property type="match status" value="1"/>
</dbReference>
<dbReference type="InterPro" id="IPR036640">
    <property type="entry name" value="ABC1_TM_sf"/>
</dbReference>
<feature type="transmembrane region" description="Helical" evidence="9">
    <location>
        <begin position="98"/>
        <end position="115"/>
    </location>
</feature>
<dbReference type="SUPFAM" id="SSF52540">
    <property type="entry name" value="P-loop containing nucleoside triphosphate hydrolases"/>
    <property type="match status" value="1"/>
</dbReference>
<dbReference type="eggNOG" id="KOG0056">
    <property type="taxonomic scope" value="Eukaryota"/>
</dbReference>
<dbReference type="GO" id="GO:0140359">
    <property type="term" value="F:ABC-type transporter activity"/>
    <property type="evidence" value="ECO:0007669"/>
    <property type="project" value="InterPro"/>
</dbReference>
<keyword evidence="6 9" id="KW-1133">Transmembrane helix</keyword>
<dbReference type="Gene3D" id="3.40.50.300">
    <property type="entry name" value="P-loop containing nucleotide triphosphate hydrolases"/>
    <property type="match status" value="1"/>
</dbReference>
<evidence type="ECO:0000256" key="8">
    <source>
        <dbReference type="SAM" id="MobiDB-lite"/>
    </source>
</evidence>
<proteinExistence type="predicted"/>
<dbReference type="GO" id="GO:0016020">
    <property type="term" value="C:membrane"/>
    <property type="evidence" value="ECO:0007669"/>
    <property type="project" value="UniProtKB-SubCell"/>
</dbReference>
<organism evidence="12 13">
    <name type="scientific">Eutypa lata (strain UCR-EL1)</name>
    <name type="common">Grapevine dieback disease fungus</name>
    <name type="synonym">Eutypa armeniacae</name>
    <dbReference type="NCBI Taxonomy" id="1287681"/>
    <lineage>
        <taxon>Eukaryota</taxon>
        <taxon>Fungi</taxon>
        <taxon>Dikarya</taxon>
        <taxon>Ascomycota</taxon>
        <taxon>Pezizomycotina</taxon>
        <taxon>Sordariomycetes</taxon>
        <taxon>Xylariomycetidae</taxon>
        <taxon>Xylariales</taxon>
        <taxon>Diatrypaceae</taxon>
        <taxon>Eutypa</taxon>
    </lineage>
</organism>
<evidence type="ECO:0000259" key="11">
    <source>
        <dbReference type="PROSITE" id="PS50929"/>
    </source>
</evidence>
<dbReference type="SUPFAM" id="SSF90123">
    <property type="entry name" value="ABC transporter transmembrane region"/>
    <property type="match status" value="1"/>
</dbReference>
<accession>M7SMR4</accession>
<dbReference type="InterPro" id="IPR011527">
    <property type="entry name" value="ABC1_TM_dom"/>
</dbReference>
<evidence type="ECO:0000256" key="6">
    <source>
        <dbReference type="ARBA" id="ARBA00022989"/>
    </source>
</evidence>
<keyword evidence="4" id="KW-0547">Nucleotide-binding</keyword>
<sequence>MSIFNTNEDDEAANPASERQPLLADVARDSIESNASISIAASKLASGDSSDIYNADSDDEEAEDEFKKRVEDAGGFWAYIRSYGIFLPHLWPRKNRRIQLYLFFIGLCIAAQRVLNILIPRQEGLVVENLVRSYGRGELPWRDLAWLFGLRYLNSPGTRGAIHDFLELLFDNWSTTQMTDLIFNHIMGLSMDFHENVDSGELMKATEQASSLTKLVRLILLEFAPIILDLITAIVYISSLFDISFAGIIVVMATVYGLLTWRGGIWEARKRRVFARRERTTTKVQYQSISHWTTVSYFNRGEYQHLRLMSSLRDQIASLRRLRLTDMSVEAARAHILFLGRMSVNFLAAYRVAQGVKPIGNFIALNSVWDLLTEPLYVFSYISEEITEYIVDAERALEILRRKPTVADAPDARPLSVDRGEVRFEKVSFRYGDRKETIKDISFIARPGQTIALVGETGAGKSTILKLLFRFYDVTSGSITIDGADIREVTLSSLREAFGIVPQETSLFNMSIMENVRYARLDASEEEVVEACMQARIHDKIMSFPDQYDTVVGERGVKLSGGERQRISIARVILKQPKILFLDEASSAIDSKTEADIQPALRKLSMGPGGKTLQCSKVNTRLSKPIEIATSRISRPHVVRTPGDIDIDIAQIAKANVAISHVSRSLTAMTLTTKIVIIPSHTYSNAESLFPIRSVSFIH</sequence>
<dbReference type="EMBL" id="KB706384">
    <property type="protein sequence ID" value="EMR67664.1"/>
    <property type="molecule type" value="Genomic_DNA"/>
</dbReference>
<dbReference type="GO" id="GO:0005737">
    <property type="term" value="C:cytoplasm"/>
    <property type="evidence" value="ECO:0007669"/>
    <property type="project" value="UniProtKB-ARBA"/>
</dbReference>
<evidence type="ECO:0000256" key="4">
    <source>
        <dbReference type="ARBA" id="ARBA00022741"/>
    </source>
</evidence>
<keyword evidence="2" id="KW-0813">Transport</keyword>
<evidence type="ECO:0000256" key="5">
    <source>
        <dbReference type="ARBA" id="ARBA00022840"/>
    </source>
</evidence>
<dbReference type="Proteomes" id="UP000012174">
    <property type="component" value="Unassembled WGS sequence"/>
</dbReference>
<dbReference type="Pfam" id="PF00005">
    <property type="entry name" value="ABC_tran"/>
    <property type="match status" value="1"/>
</dbReference>
<dbReference type="OMA" id="DAYMAFI"/>
<name>M7SMR4_EUTLA</name>
<keyword evidence="13" id="KW-1185">Reference proteome</keyword>
<gene>
    <name evidence="12" type="ORF">UCREL1_5324</name>
</gene>
<dbReference type="FunFam" id="3.40.50.300:FF:000604">
    <property type="entry name" value="ABC transporter B family member 28"/>
    <property type="match status" value="1"/>
</dbReference>
<dbReference type="InterPro" id="IPR017871">
    <property type="entry name" value="ABC_transporter-like_CS"/>
</dbReference>
<dbReference type="PANTHER" id="PTHR24221">
    <property type="entry name" value="ATP-BINDING CASSETTE SUB-FAMILY B"/>
    <property type="match status" value="1"/>
</dbReference>
<evidence type="ECO:0000256" key="7">
    <source>
        <dbReference type="ARBA" id="ARBA00023136"/>
    </source>
</evidence>
<dbReference type="PROSITE" id="PS00211">
    <property type="entry name" value="ABC_TRANSPORTER_1"/>
    <property type="match status" value="1"/>
</dbReference>
<dbReference type="InterPro" id="IPR027417">
    <property type="entry name" value="P-loop_NTPase"/>
</dbReference>
<protein>
    <submittedName>
        <fullName evidence="12">Putative abc transporter protein</fullName>
    </submittedName>
</protein>
<evidence type="ECO:0000256" key="1">
    <source>
        <dbReference type="ARBA" id="ARBA00004141"/>
    </source>
</evidence>
<dbReference type="Gene3D" id="1.20.1560.10">
    <property type="entry name" value="ABC transporter type 1, transmembrane domain"/>
    <property type="match status" value="1"/>
</dbReference>
<dbReference type="GO" id="GO:0005524">
    <property type="term" value="F:ATP binding"/>
    <property type="evidence" value="ECO:0007669"/>
    <property type="project" value="UniProtKB-KW"/>
</dbReference>
<feature type="domain" description="ABC transporter" evidence="10">
    <location>
        <begin position="422"/>
        <end position="659"/>
    </location>
</feature>
<feature type="region of interest" description="Disordered" evidence="8">
    <location>
        <begin position="1"/>
        <end position="20"/>
    </location>
</feature>